<dbReference type="InterPro" id="IPR036397">
    <property type="entry name" value="RNaseH_sf"/>
</dbReference>
<feature type="compositionally biased region" description="Polar residues" evidence="1">
    <location>
        <begin position="16"/>
        <end position="33"/>
    </location>
</feature>
<organism evidence="3 4">
    <name type="scientific">Ilex paraguariensis</name>
    <name type="common">yerba mate</name>
    <dbReference type="NCBI Taxonomy" id="185542"/>
    <lineage>
        <taxon>Eukaryota</taxon>
        <taxon>Viridiplantae</taxon>
        <taxon>Streptophyta</taxon>
        <taxon>Embryophyta</taxon>
        <taxon>Tracheophyta</taxon>
        <taxon>Spermatophyta</taxon>
        <taxon>Magnoliopsida</taxon>
        <taxon>eudicotyledons</taxon>
        <taxon>Gunneridae</taxon>
        <taxon>Pentapetalae</taxon>
        <taxon>asterids</taxon>
        <taxon>campanulids</taxon>
        <taxon>Aquifoliales</taxon>
        <taxon>Aquifoliaceae</taxon>
        <taxon>Ilex</taxon>
    </lineage>
</organism>
<keyword evidence="4" id="KW-1185">Reference proteome</keyword>
<dbReference type="SUPFAM" id="SSF53098">
    <property type="entry name" value="Ribonuclease H-like"/>
    <property type="match status" value="1"/>
</dbReference>
<evidence type="ECO:0000256" key="1">
    <source>
        <dbReference type="SAM" id="MobiDB-lite"/>
    </source>
</evidence>
<comment type="caution">
    <text evidence="3">The sequence shown here is derived from an EMBL/GenBank/DDBJ whole genome shotgun (WGS) entry which is preliminary data.</text>
</comment>
<dbReference type="EMBL" id="CAUOFW020000692">
    <property type="protein sequence ID" value="CAK9135201.1"/>
    <property type="molecule type" value="Genomic_DNA"/>
</dbReference>
<dbReference type="PANTHER" id="PTHR47723">
    <property type="entry name" value="OS05G0353850 PROTEIN"/>
    <property type="match status" value="1"/>
</dbReference>
<name>A0ABC8QR73_9AQUA</name>
<dbReference type="InterPro" id="IPR044730">
    <property type="entry name" value="RNase_H-like_dom_plant"/>
</dbReference>
<dbReference type="CDD" id="cd06222">
    <property type="entry name" value="RNase_H_like"/>
    <property type="match status" value="1"/>
</dbReference>
<reference evidence="3 4" key="1">
    <citation type="submission" date="2024-02" db="EMBL/GenBank/DDBJ databases">
        <authorList>
            <person name="Vignale AGUSTIN F."/>
            <person name="Sosa J E."/>
            <person name="Modenutti C."/>
        </authorList>
    </citation>
    <scope>NUCLEOTIDE SEQUENCE [LARGE SCALE GENOMIC DNA]</scope>
</reference>
<dbReference type="Proteomes" id="UP001642360">
    <property type="component" value="Unassembled WGS sequence"/>
</dbReference>
<dbReference type="PANTHER" id="PTHR47723:SF19">
    <property type="entry name" value="POLYNUCLEOTIDYL TRANSFERASE, RIBONUCLEASE H-LIKE SUPERFAMILY PROTEIN"/>
    <property type="match status" value="1"/>
</dbReference>
<evidence type="ECO:0000313" key="4">
    <source>
        <dbReference type="Proteomes" id="UP001642360"/>
    </source>
</evidence>
<gene>
    <name evidence="3" type="ORF">ILEXP_LOCUS2131</name>
</gene>
<evidence type="ECO:0000259" key="2">
    <source>
        <dbReference type="Pfam" id="PF13456"/>
    </source>
</evidence>
<feature type="domain" description="RNase H type-1" evidence="2">
    <location>
        <begin position="37"/>
        <end position="109"/>
    </location>
</feature>
<protein>
    <recommendedName>
        <fullName evidence="2">RNase H type-1 domain-containing protein</fullName>
    </recommendedName>
</protein>
<dbReference type="InterPro" id="IPR053151">
    <property type="entry name" value="RNase_H-like"/>
</dbReference>
<dbReference type="InterPro" id="IPR002156">
    <property type="entry name" value="RNaseH_domain"/>
</dbReference>
<evidence type="ECO:0000313" key="3">
    <source>
        <dbReference type="EMBL" id="CAK9135201.1"/>
    </source>
</evidence>
<feature type="region of interest" description="Disordered" evidence="1">
    <location>
        <begin position="1"/>
        <end position="33"/>
    </location>
</feature>
<dbReference type="AlphaFoldDB" id="A0ABC8QR73"/>
<dbReference type="Gene3D" id="3.30.420.10">
    <property type="entry name" value="Ribonuclease H-like superfamily/Ribonuclease H"/>
    <property type="match status" value="1"/>
</dbReference>
<sequence>MWSDVGSAPIRPEGSGLSTSRSVLLSSQRPQSSKISCDGAFKGRGAAIGVVLRNSTDCFMDGIGKRILAVSSQYAEAAAVREACLLAFATQLRLCTIESDNQEVIKLSTTEGFLTGKFLLL</sequence>
<dbReference type="InterPro" id="IPR012337">
    <property type="entry name" value="RNaseH-like_sf"/>
</dbReference>
<accession>A0ABC8QR73</accession>
<dbReference type="Pfam" id="PF13456">
    <property type="entry name" value="RVT_3"/>
    <property type="match status" value="1"/>
</dbReference>
<proteinExistence type="predicted"/>